<keyword evidence="8" id="KW-1133">Transmembrane helix</keyword>
<keyword evidence="3" id="KW-0109">Calcium transport</keyword>
<evidence type="ECO:0000256" key="2">
    <source>
        <dbReference type="ARBA" id="ARBA00022448"/>
    </source>
</evidence>
<keyword evidence="9" id="KW-0406">Ion transport</keyword>
<evidence type="ECO:0000256" key="1">
    <source>
        <dbReference type="ARBA" id="ARBA00004141"/>
    </source>
</evidence>
<dbReference type="GO" id="GO:0005774">
    <property type="term" value="C:vacuolar membrane"/>
    <property type="evidence" value="ECO:0007669"/>
    <property type="project" value="TreeGrafter"/>
</dbReference>
<dbReference type="eggNOG" id="KOG2301">
    <property type="taxonomic scope" value="Eukaryota"/>
</dbReference>
<dbReference type="InterPro" id="IPR044581">
    <property type="entry name" value="TPC1_plant"/>
</dbReference>
<evidence type="ECO:0000256" key="11">
    <source>
        <dbReference type="ARBA" id="ARBA00023303"/>
    </source>
</evidence>
<dbReference type="Pfam" id="PF00520">
    <property type="entry name" value="Ion_trans"/>
    <property type="match status" value="1"/>
</dbReference>
<dbReference type="AlphaFoldDB" id="W9R4H6"/>
<keyword evidence="10" id="KW-0472">Membrane</keyword>
<dbReference type="EMBL" id="KE343677">
    <property type="protein sequence ID" value="EXB37993.1"/>
    <property type="molecule type" value="Genomic_DNA"/>
</dbReference>
<keyword evidence="14" id="KW-1185">Reference proteome</keyword>
<evidence type="ECO:0000256" key="7">
    <source>
        <dbReference type="ARBA" id="ARBA00022837"/>
    </source>
</evidence>
<dbReference type="Proteomes" id="UP000030645">
    <property type="component" value="Unassembled WGS sequence"/>
</dbReference>
<evidence type="ECO:0000256" key="5">
    <source>
        <dbReference type="ARBA" id="ARBA00022692"/>
    </source>
</evidence>
<evidence type="ECO:0000256" key="9">
    <source>
        <dbReference type="ARBA" id="ARBA00023065"/>
    </source>
</evidence>
<organism evidence="13 14">
    <name type="scientific">Morus notabilis</name>
    <dbReference type="NCBI Taxonomy" id="981085"/>
    <lineage>
        <taxon>Eukaryota</taxon>
        <taxon>Viridiplantae</taxon>
        <taxon>Streptophyta</taxon>
        <taxon>Embryophyta</taxon>
        <taxon>Tracheophyta</taxon>
        <taxon>Spermatophyta</taxon>
        <taxon>Magnoliopsida</taxon>
        <taxon>eudicotyledons</taxon>
        <taxon>Gunneridae</taxon>
        <taxon>Pentapetalae</taxon>
        <taxon>rosids</taxon>
        <taxon>fabids</taxon>
        <taxon>Rosales</taxon>
        <taxon>Moraceae</taxon>
        <taxon>Moreae</taxon>
        <taxon>Morus</taxon>
    </lineage>
</organism>
<accession>W9R4H6</accession>
<dbReference type="InterPro" id="IPR005821">
    <property type="entry name" value="Ion_trans_dom"/>
</dbReference>
<keyword evidence="11" id="KW-0407">Ion channel</keyword>
<keyword evidence="2" id="KW-0813">Transport</keyword>
<name>W9R4H6_9ROSA</name>
<dbReference type="PANTHER" id="PTHR46988">
    <property type="entry name" value="TWO PORE CALCIUM CHANNEL PROTEIN 1"/>
    <property type="match status" value="1"/>
</dbReference>
<evidence type="ECO:0000256" key="6">
    <source>
        <dbReference type="ARBA" id="ARBA00022737"/>
    </source>
</evidence>
<dbReference type="InterPro" id="IPR027359">
    <property type="entry name" value="Volt_channel_dom_sf"/>
</dbReference>
<evidence type="ECO:0000256" key="3">
    <source>
        <dbReference type="ARBA" id="ARBA00022568"/>
    </source>
</evidence>
<gene>
    <name evidence="13" type="ORF">L484_004783</name>
</gene>
<evidence type="ECO:0000313" key="13">
    <source>
        <dbReference type="EMBL" id="EXB37993.1"/>
    </source>
</evidence>
<evidence type="ECO:0000313" key="14">
    <source>
        <dbReference type="Proteomes" id="UP000030645"/>
    </source>
</evidence>
<dbReference type="GO" id="GO:0005245">
    <property type="term" value="F:voltage-gated calcium channel activity"/>
    <property type="evidence" value="ECO:0007669"/>
    <property type="project" value="InterPro"/>
</dbReference>
<evidence type="ECO:0000259" key="12">
    <source>
        <dbReference type="Pfam" id="PF00520"/>
    </source>
</evidence>
<proteinExistence type="predicted"/>
<dbReference type="GO" id="GO:0000325">
    <property type="term" value="C:plant-type vacuole"/>
    <property type="evidence" value="ECO:0007669"/>
    <property type="project" value="TreeGrafter"/>
</dbReference>
<dbReference type="STRING" id="981085.W9R4H6"/>
<evidence type="ECO:0000256" key="10">
    <source>
        <dbReference type="ARBA" id="ARBA00023136"/>
    </source>
</evidence>
<dbReference type="PANTHER" id="PTHR46988:SF2">
    <property type="entry name" value="TWO PORE CALCIUM CHANNEL PROTEIN 1"/>
    <property type="match status" value="1"/>
</dbReference>
<keyword evidence="5" id="KW-0812">Transmembrane</keyword>
<keyword evidence="6" id="KW-0677">Repeat</keyword>
<protein>
    <submittedName>
        <fullName evidence="13">Two pore calcium channel protein 1A</fullName>
    </submittedName>
</protein>
<dbReference type="Gene3D" id="1.20.120.350">
    <property type="entry name" value="Voltage-gated potassium channels. Chain C"/>
    <property type="match status" value="1"/>
</dbReference>
<sequence>MISLPYDSLMYGRDSVRRIMRGQEKRWKLQHRGTLLRTVRRGLSWHERVSWVERGKGWIYVLEMALKIYAYGFENYWRDGQNQFDFLIAWIIVIGETVTFASPQGSILSNGEWYETVDSIPSSCKNVAIDKAADVCPALQSLHSNILNSHTEFDAISRDTILRPVYVLLSWCAGKIYCSLDLLALGATVTASSNFITLFWKIFGGMVNAGNPKLEATGLADDVYLLLNFNDYPNGMVTLFNLLVMGNWQVWMQVIAFVLEAFFAELDLESSERGDERDKKSVAGRDRRRSVGYVLA</sequence>
<feature type="domain" description="Ion transport" evidence="12">
    <location>
        <begin position="57"/>
        <end position="98"/>
    </location>
</feature>
<evidence type="ECO:0000256" key="4">
    <source>
        <dbReference type="ARBA" id="ARBA00022673"/>
    </source>
</evidence>
<keyword evidence="7" id="KW-0106">Calcium</keyword>
<comment type="subcellular location">
    <subcellularLocation>
        <location evidence="1">Membrane</location>
        <topology evidence="1">Multi-pass membrane protein</topology>
    </subcellularLocation>
</comment>
<keyword evidence="4" id="KW-0107">Calcium channel</keyword>
<reference evidence="14" key="1">
    <citation type="submission" date="2013-01" db="EMBL/GenBank/DDBJ databases">
        <title>Draft Genome Sequence of a Mulberry Tree, Morus notabilis C.K. Schneid.</title>
        <authorList>
            <person name="He N."/>
            <person name="Zhao S."/>
        </authorList>
    </citation>
    <scope>NUCLEOTIDE SEQUENCE</scope>
</reference>
<evidence type="ECO:0000256" key="8">
    <source>
        <dbReference type="ARBA" id="ARBA00022989"/>
    </source>
</evidence>